<dbReference type="Proteomes" id="UP000887581">
    <property type="component" value="Unplaced"/>
</dbReference>
<dbReference type="GO" id="GO:0006493">
    <property type="term" value="P:protein O-linked glycosylation"/>
    <property type="evidence" value="ECO:0007669"/>
    <property type="project" value="TreeGrafter"/>
</dbReference>
<dbReference type="GO" id="GO:0000139">
    <property type="term" value="C:Golgi membrane"/>
    <property type="evidence" value="ECO:0007669"/>
    <property type="project" value="UniProtKB-SubCell"/>
</dbReference>
<dbReference type="SMART" id="SM00458">
    <property type="entry name" value="RICIN"/>
    <property type="match status" value="1"/>
</dbReference>
<evidence type="ECO:0000256" key="13">
    <source>
        <dbReference type="ARBA" id="ARBA00023136"/>
    </source>
</evidence>
<keyword evidence="7" id="KW-0812">Transmembrane</keyword>
<dbReference type="Gene3D" id="2.80.10.50">
    <property type="match status" value="1"/>
</dbReference>
<evidence type="ECO:0000256" key="14">
    <source>
        <dbReference type="ARBA" id="ARBA00023157"/>
    </source>
</evidence>
<accession>A0A915Q0T1</accession>
<evidence type="ECO:0000256" key="6">
    <source>
        <dbReference type="ARBA" id="ARBA00022679"/>
    </source>
</evidence>
<feature type="signal peptide" evidence="18">
    <location>
        <begin position="1"/>
        <end position="28"/>
    </location>
</feature>
<dbReference type="InterPro" id="IPR029044">
    <property type="entry name" value="Nucleotide-diphossugar_trans"/>
</dbReference>
<comment type="pathway">
    <text evidence="3 17">Protein modification; protein glycosylation.</text>
</comment>
<evidence type="ECO:0000256" key="9">
    <source>
        <dbReference type="ARBA" id="ARBA00022734"/>
    </source>
</evidence>
<dbReference type="CDD" id="cd02510">
    <property type="entry name" value="pp-GalNAc-T"/>
    <property type="match status" value="1"/>
</dbReference>
<keyword evidence="18" id="KW-0732">Signal</keyword>
<evidence type="ECO:0000256" key="18">
    <source>
        <dbReference type="SAM" id="SignalP"/>
    </source>
</evidence>
<comment type="similarity">
    <text evidence="4 17">Belongs to the glycosyltransferase 2 family. GalNAc-T subfamily.</text>
</comment>
<dbReference type="Pfam" id="PF00652">
    <property type="entry name" value="Ricin_B_lectin"/>
    <property type="match status" value="1"/>
</dbReference>
<evidence type="ECO:0000256" key="16">
    <source>
        <dbReference type="ARBA" id="ARBA00023211"/>
    </source>
</evidence>
<dbReference type="GO" id="GO:0046872">
    <property type="term" value="F:metal ion binding"/>
    <property type="evidence" value="ECO:0007669"/>
    <property type="project" value="UniProtKB-KW"/>
</dbReference>
<dbReference type="Gene3D" id="3.90.550.10">
    <property type="entry name" value="Spore Coat Polysaccharide Biosynthesis Protein SpsA, Chain A"/>
    <property type="match status" value="1"/>
</dbReference>
<dbReference type="PANTHER" id="PTHR11675:SF131">
    <property type="entry name" value="POLYPEPTIDE N-ACETYLGALACTOSAMINYLTRANSFERASE 9-RELATED"/>
    <property type="match status" value="1"/>
</dbReference>
<evidence type="ECO:0000256" key="3">
    <source>
        <dbReference type="ARBA" id="ARBA00004922"/>
    </source>
</evidence>
<keyword evidence="6 17" id="KW-0808">Transferase</keyword>
<dbReference type="WBParaSite" id="sdigi.contig7.g882.t1">
    <property type="protein sequence ID" value="sdigi.contig7.g882.t1"/>
    <property type="gene ID" value="sdigi.contig7.g882"/>
</dbReference>
<dbReference type="AlphaFoldDB" id="A0A915Q0T1"/>
<keyword evidence="11" id="KW-1133">Transmembrane helix</keyword>
<dbReference type="InterPro" id="IPR001173">
    <property type="entry name" value="Glyco_trans_2-like"/>
</dbReference>
<keyword evidence="5 17" id="KW-0328">Glycosyltransferase</keyword>
<dbReference type="GO" id="GO:0004653">
    <property type="term" value="F:polypeptide N-acetylgalactosaminyltransferase activity"/>
    <property type="evidence" value="ECO:0007669"/>
    <property type="project" value="TreeGrafter"/>
</dbReference>
<name>A0A915Q0T1_9BILA</name>
<evidence type="ECO:0000256" key="11">
    <source>
        <dbReference type="ARBA" id="ARBA00022989"/>
    </source>
</evidence>
<comment type="cofactor">
    <cofactor evidence="1 17">
        <name>Mn(2+)</name>
        <dbReference type="ChEBI" id="CHEBI:29035"/>
    </cofactor>
</comment>
<evidence type="ECO:0000256" key="10">
    <source>
        <dbReference type="ARBA" id="ARBA00022968"/>
    </source>
</evidence>
<keyword evidence="20" id="KW-1185">Reference proteome</keyword>
<sequence length="672" mass="77005">MGIQMFPRRRSLLLKLLLFVPALWLCTALYFSVSTKVSNKAALVRNSKVESPKFHKLEGFGPPMSMKYSVEIEKLPAKDIDMEVKQGNIPKPKKAIFNQDSPIYKLGDIHQPGEGGKAVIIDKNKLTANEKKLYDDGFNKNAFNQYVSDMISIHRSLPSYIDEECKNEKYSSNLPNTSVIICFHNEAWSVLLRTVHSVLERTPENLLAEIILVDDFSDMSHLKADLEIYMRQFPKVHILRLEKREGLIRARIRGAAISKGSVITYLDSHCECLEGWIEPLLDRIKKDPKTVVCPVIDVIDDNTFEYHYSKAYFTNVGGFDWSLQFNWHAIPDKDRKGRRNIDPVKSPTMAGGLFSIDRAFFGRLGAYDPGFDIWGGENLELSFKTWMCGGVLEIIPCSHVGHIFRKRSPYKWRSGVNVLKRNSVRLAEVWMDEYKKYYYERINNDLVKFSFSISRTTGDYGDVSSRKALRKKLQCKSFKWYLDNVYPELFVPGDAVGKGEIRNKGEVVGDVVQHCLDSEVGEDIQKVVIAFPCHKSGGNQIRNKGGGSKNCLDWASRGRQKSANVGLYWCHKKGGNQYWMLSKDGEIRRDDSCIDYAGADVMVYPCHGMKGNQEWKYIPHKSQILHVITDKCLEMSKDGAKLLMNFCDQINPYQQWLVQEFNETLARQYRLL</sequence>
<keyword evidence="8" id="KW-0479">Metal-binding</keyword>
<reference evidence="21" key="1">
    <citation type="submission" date="2022-11" db="UniProtKB">
        <authorList>
            <consortium name="WormBaseParasite"/>
        </authorList>
    </citation>
    <scope>IDENTIFICATION</scope>
</reference>
<dbReference type="SUPFAM" id="SSF53448">
    <property type="entry name" value="Nucleotide-diphospho-sugar transferases"/>
    <property type="match status" value="1"/>
</dbReference>
<dbReference type="SUPFAM" id="SSF50370">
    <property type="entry name" value="Ricin B-like lectins"/>
    <property type="match status" value="1"/>
</dbReference>
<dbReference type="CDD" id="cd23462">
    <property type="entry name" value="beta-trefoil_Ricin_Pgant9-like"/>
    <property type="match status" value="1"/>
</dbReference>
<evidence type="ECO:0000256" key="15">
    <source>
        <dbReference type="ARBA" id="ARBA00023180"/>
    </source>
</evidence>
<proteinExistence type="inferred from homology"/>
<keyword evidence="16 17" id="KW-0464">Manganese</keyword>
<evidence type="ECO:0000256" key="17">
    <source>
        <dbReference type="RuleBase" id="RU361242"/>
    </source>
</evidence>
<dbReference type="FunFam" id="3.90.550.10:FF:000021">
    <property type="entry name" value="Polypeptide N-acetylgalactosaminyltransferase"/>
    <property type="match status" value="1"/>
</dbReference>
<dbReference type="Pfam" id="PF00535">
    <property type="entry name" value="Glycos_transf_2"/>
    <property type="match status" value="1"/>
</dbReference>
<dbReference type="GO" id="GO:0030246">
    <property type="term" value="F:carbohydrate binding"/>
    <property type="evidence" value="ECO:0007669"/>
    <property type="project" value="UniProtKB-KW"/>
</dbReference>
<dbReference type="PANTHER" id="PTHR11675">
    <property type="entry name" value="N-ACETYLGALACTOSAMINYLTRANSFERASE"/>
    <property type="match status" value="1"/>
</dbReference>
<keyword evidence="14 17" id="KW-1015">Disulfide bond</keyword>
<keyword evidence="9 17" id="KW-0430">Lectin</keyword>
<organism evidence="20 21">
    <name type="scientific">Setaria digitata</name>
    <dbReference type="NCBI Taxonomy" id="48799"/>
    <lineage>
        <taxon>Eukaryota</taxon>
        <taxon>Metazoa</taxon>
        <taxon>Ecdysozoa</taxon>
        <taxon>Nematoda</taxon>
        <taxon>Chromadorea</taxon>
        <taxon>Rhabditida</taxon>
        <taxon>Spirurina</taxon>
        <taxon>Spiruromorpha</taxon>
        <taxon>Filarioidea</taxon>
        <taxon>Setariidae</taxon>
        <taxon>Setaria</taxon>
    </lineage>
</organism>
<evidence type="ECO:0000313" key="21">
    <source>
        <dbReference type="WBParaSite" id="sdigi.contig7.g882.t1"/>
    </source>
</evidence>
<evidence type="ECO:0000313" key="20">
    <source>
        <dbReference type="Proteomes" id="UP000887581"/>
    </source>
</evidence>
<keyword evidence="12 17" id="KW-0333">Golgi apparatus</keyword>
<evidence type="ECO:0000256" key="7">
    <source>
        <dbReference type="ARBA" id="ARBA00022692"/>
    </source>
</evidence>
<evidence type="ECO:0000256" key="1">
    <source>
        <dbReference type="ARBA" id="ARBA00001936"/>
    </source>
</evidence>
<evidence type="ECO:0000256" key="8">
    <source>
        <dbReference type="ARBA" id="ARBA00022723"/>
    </source>
</evidence>
<evidence type="ECO:0000256" key="12">
    <source>
        <dbReference type="ARBA" id="ARBA00023034"/>
    </source>
</evidence>
<keyword evidence="13" id="KW-0472">Membrane</keyword>
<feature type="domain" description="Ricin B lectin" evidence="19">
    <location>
        <begin position="538"/>
        <end position="659"/>
    </location>
</feature>
<dbReference type="PROSITE" id="PS50231">
    <property type="entry name" value="RICIN_B_LECTIN"/>
    <property type="match status" value="1"/>
</dbReference>
<dbReference type="InterPro" id="IPR035992">
    <property type="entry name" value="Ricin_B-like_lectins"/>
</dbReference>
<protein>
    <recommendedName>
        <fullName evidence="17">Polypeptide N-acetylgalactosaminyltransferase</fullName>
        <ecNumber evidence="17">2.4.1.-</ecNumber>
    </recommendedName>
    <alternativeName>
        <fullName evidence="17">Protein-UDP acetylgalactosaminyltransferase</fullName>
    </alternativeName>
</protein>
<dbReference type="EC" id="2.4.1.-" evidence="17"/>
<feature type="chain" id="PRO_5037908338" description="Polypeptide N-acetylgalactosaminyltransferase" evidence="18">
    <location>
        <begin position="29"/>
        <end position="672"/>
    </location>
</feature>
<evidence type="ECO:0000256" key="5">
    <source>
        <dbReference type="ARBA" id="ARBA00022676"/>
    </source>
</evidence>
<dbReference type="InterPro" id="IPR000772">
    <property type="entry name" value="Ricin_B_lectin"/>
</dbReference>
<dbReference type="InterPro" id="IPR045885">
    <property type="entry name" value="GalNAc-T"/>
</dbReference>
<comment type="subcellular location">
    <subcellularLocation>
        <location evidence="2 17">Golgi apparatus membrane</location>
        <topology evidence="2 17">Single-pass type II membrane protein</topology>
    </subcellularLocation>
</comment>
<keyword evidence="15" id="KW-0325">Glycoprotein</keyword>
<evidence type="ECO:0000256" key="4">
    <source>
        <dbReference type="ARBA" id="ARBA00005680"/>
    </source>
</evidence>
<evidence type="ECO:0000256" key="2">
    <source>
        <dbReference type="ARBA" id="ARBA00004323"/>
    </source>
</evidence>
<evidence type="ECO:0000259" key="19">
    <source>
        <dbReference type="SMART" id="SM00458"/>
    </source>
</evidence>
<keyword evidence="10" id="KW-0735">Signal-anchor</keyword>